<evidence type="ECO:0008006" key="4">
    <source>
        <dbReference type="Google" id="ProtNLM"/>
    </source>
</evidence>
<sequence>MLKTTYCFLIATGSIFATSSIMAKEIATELQGPYLGQTPPGKTAKVFAPDLLSTQKDREYTISFTPDLKELYFTRMDADTNKWWTMTYKQRNNRWYGSILAPRVGRPTLSPDGNTLHLGNKYIGRTDNGWSQVKSLGPMFDNKDWGIMRLSSSSSGTYILDDYKNGDVLRISEVQNGVRQAPKPLPAHINTGKWNAHPFIAPDDSYIIWDGERTEGFGDTDLYISFRKSDGSWGKALNLGPTVNTGAGEAGGYISPDGKYFFFNRTTNTGNGDIYWIDSKFIKTLKSQVYTKD</sequence>
<feature type="signal peptide" evidence="1">
    <location>
        <begin position="1"/>
        <end position="23"/>
    </location>
</feature>
<evidence type="ECO:0000256" key="1">
    <source>
        <dbReference type="SAM" id="SignalP"/>
    </source>
</evidence>
<dbReference type="SUPFAM" id="SSF82171">
    <property type="entry name" value="DPP6 N-terminal domain-like"/>
    <property type="match status" value="1"/>
</dbReference>
<feature type="chain" id="PRO_5002499718" description="WD40-like Beta Propeller Repeat" evidence="1">
    <location>
        <begin position="24"/>
        <end position="293"/>
    </location>
</feature>
<dbReference type="PATRIC" id="fig|1129367.4.peg.11"/>
<evidence type="ECO:0000313" key="3">
    <source>
        <dbReference type="Proteomes" id="UP000033434"/>
    </source>
</evidence>
<dbReference type="EMBL" id="AUXW01000001">
    <property type="protein sequence ID" value="KKE85797.1"/>
    <property type="molecule type" value="Genomic_DNA"/>
</dbReference>
<name>A0A0F6AHV2_9GAMM</name>
<reference evidence="2 3" key="1">
    <citation type="journal article" date="2015" name="BMC Genomics">
        <title>Genome mining reveals unlocked bioactive potential of marine Gram-negative bacteria.</title>
        <authorList>
            <person name="Machado H."/>
            <person name="Sonnenschein E.C."/>
            <person name="Melchiorsen J."/>
            <person name="Gram L."/>
        </authorList>
    </citation>
    <scope>NUCLEOTIDE SEQUENCE [LARGE SCALE GENOMIC DNA]</scope>
    <source>
        <strain evidence="2 3">S4054</strain>
    </source>
</reference>
<comment type="caution">
    <text evidence="2">The sequence shown here is derived from an EMBL/GenBank/DDBJ whole genome shotgun (WGS) entry which is preliminary data.</text>
</comment>
<organism evidence="2 3">
    <name type="scientific">Pseudoalteromonas luteoviolacea S4054</name>
    <dbReference type="NCBI Taxonomy" id="1129367"/>
    <lineage>
        <taxon>Bacteria</taxon>
        <taxon>Pseudomonadati</taxon>
        <taxon>Pseudomonadota</taxon>
        <taxon>Gammaproteobacteria</taxon>
        <taxon>Alteromonadales</taxon>
        <taxon>Pseudoalteromonadaceae</taxon>
        <taxon>Pseudoalteromonas</taxon>
    </lineage>
</organism>
<proteinExistence type="predicted"/>
<dbReference type="Proteomes" id="UP000033434">
    <property type="component" value="Unassembled WGS sequence"/>
</dbReference>
<evidence type="ECO:0000313" key="2">
    <source>
        <dbReference type="EMBL" id="KKE85797.1"/>
    </source>
</evidence>
<dbReference type="Pfam" id="PF07676">
    <property type="entry name" value="PD40"/>
    <property type="match status" value="2"/>
</dbReference>
<gene>
    <name evidence="2" type="ORF">N479_00055</name>
</gene>
<keyword evidence="1" id="KW-0732">Signal</keyword>
<dbReference type="InterPro" id="IPR011659">
    <property type="entry name" value="WD40"/>
</dbReference>
<dbReference type="AlphaFoldDB" id="A0A0F6AHV2"/>
<accession>A0A0F6AHV2</accession>
<dbReference type="RefSeq" id="WP_046353959.1">
    <property type="nucleotide sequence ID" value="NZ_AUXW01000001.1"/>
</dbReference>
<protein>
    <recommendedName>
        <fullName evidence="4">WD40-like Beta Propeller Repeat</fullName>
    </recommendedName>
</protein>